<dbReference type="SFLD" id="SFLDF00412">
    <property type="entry name" value="spore_photoproduct_lyase_2"/>
    <property type="match status" value="1"/>
</dbReference>
<dbReference type="InterPro" id="IPR007197">
    <property type="entry name" value="rSAM"/>
</dbReference>
<dbReference type="NCBIfam" id="TIGR04070">
    <property type="entry name" value="photo_TT_lyase"/>
    <property type="match status" value="1"/>
</dbReference>
<accession>A0A401URS9</accession>
<dbReference type="CDD" id="cd01335">
    <property type="entry name" value="Radical_SAM"/>
    <property type="match status" value="1"/>
</dbReference>
<sequence length="347" mass="40585">MIYLLENMFIPKRIIFEKDSLDYEMGKSIFSKFKDNDNVEIINLTSNKLKQHIPGNDLFTQYREGKRTLVVGTKKTLKFQSCKPSAHYQLPLVSGCMGQCEYCYLNTKLGDKPFVKVHTNIDDILNQAQKYINERLPEITIFEGAATSDPIPVEPYTHSLQKSIDFFGKNLNARFRFVTKYNDIESLLNLEHNGHTEIRFSINTSFVIDKYEHFTASRDKRIEAAIKVAESGYPTGFLIAPIFIYPSWKEEYHDLLLELSSKLPNNLKFPVTFEVISHRYTTIAKNRILEVFPESELPMNDEERKFKYGQFGYGKYVYQKESISEIKEFFTKEIEEIFKNKKVLYII</sequence>
<dbReference type="PANTHER" id="PTHR37822:SF2">
    <property type="entry name" value="SPORE PHOTOPRODUCT LYASE"/>
    <property type="match status" value="1"/>
</dbReference>
<dbReference type="SFLD" id="SFLDG01079">
    <property type="entry name" value="spore_photoproduct_lyase_like"/>
    <property type="match status" value="1"/>
</dbReference>
<organism evidence="1 2">
    <name type="scientific">Clostridium tagluense</name>
    <dbReference type="NCBI Taxonomy" id="360422"/>
    <lineage>
        <taxon>Bacteria</taxon>
        <taxon>Bacillati</taxon>
        <taxon>Bacillota</taxon>
        <taxon>Clostridia</taxon>
        <taxon>Eubacteriales</taxon>
        <taxon>Clostridiaceae</taxon>
        <taxon>Clostridium</taxon>
    </lineage>
</organism>
<dbReference type="GO" id="GO:0051539">
    <property type="term" value="F:4 iron, 4 sulfur cluster binding"/>
    <property type="evidence" value="ECO:0007669"/>
    <property type="project" value="TreeGrafter"/>
</dbReference>
<evidence type="ECO:0000313" key="2">
    <source>
        <dbReference type="Proteomes" id="UP000287872"/>
    </source>
</evidence>
<proteinExistence type="predicted"/>
<reference evidence="1 2" key="1">
    <citation type="submission" date="2018-11" db="EMBL/GenBank/DDBJ databases">
        <title>Genome sequencing and assembly of Clostridium tagluense strain A121.</title>
        <authorList>
            <person name="Murakami T."/>
            <person name="Segawa T."/>
            <person name="Shcherbakova V.A."/>
            <person name="Mori H."/>
            <person name="Yoshimura Y."/>
        </authorList>
    </citation>
    <scope>NUCLEOTIDE SEQUENCE [LARGE SCALE GENOMIC DNA]</scope>
    <source>
        <strain evidence="1 2">A121</strain>
    </source>
</reference>
<keyword evidence="2" id="KW-1185">Reference proteome</keyword>
<dbReference type="Pfam" id="PF20903">
    <property type="entry name" value="SPL"/>
    <property type="match status" value="1"/>
</dbReference>
<dbReference type="Proteomes" id="UP000287872">
    <property type="component" value="Unassembled WGS sequence"/>
</dbReference>
<dbReference type="Gene3D" id="3.80.30.30">
    <property type="match status" value="1"/>
</dbReference>
<dbReference type="EMBL" id="BHYK01000029">
    <property type="protein sequence ID" value="GCD12240.1"/>
    <property type="molecule type" value="Genomic_DNA"/>
</dbReference>
<gene>
    <name evidence="1" type="primary">splB_2</name>
    <name evidence="1" type="ORF">Ctaglu_38630</name>
</gene>
<dbReference type="Gene3D" id="3.40.50.12110">
    <property type="match status" value="1"/>
</dbReference>
<dbReference type="SFLD" id="SFLDS00029">
    <property type="entry name" value="Radical_SAM"/>
    <property type="match status" value="1"/>
</dbReference>
<dbReference type="InterPro" id="IPR023897">
    <property type="entry name" value="SPL_firmicutes"/>
</dbReference>
<dbReference type="InterPro" id="IPR034559">
    <property type="entry name" value="SPL_Clostridia"/>
</dbReference>
<dbReference type="PANTHER" id="PTHR37822">
    <property type="entry name" value="SPORE PHOTOPRODUCT LYASE-RELATED"/>
    <property type="match status" value="1"/>
</dbReference>
<dbReference type="GO" id="GO:0003913">
    <property type="term" value="F:DNA photolyase activity"/>
    <property type="evidence" value="ECO:0007669"/>
    <property type="project" value="InterPro"/>
</dbReference>
<keyword evidence="1" id="KW-0456">Lyase</keyword>
<dbReference type="GO" id="GO:1904047">
    <property type="term" value="F:S-adenosyl-L-methionine binding"/>
    <property type="evidence" value="ECO:0007669"/>
    <property type="project" value="InterPro"/>
</dbReference>
<name>A0A401URS9_9CLOT</name>
<comment type="caution">
    <text evidence="1">The sequence shown here is derived from an EMBL/GenBank/DDBJ whole genome shotgun (WGS) entry which is preliminary data.</text>
</comment>
<dbReference type="InterPro" id="IPR049539">
    <property type="entry name" value="SPL"/>
</dbReference>
<evidence type="ECO:0000313" key="1">
    <source>
        <dbReference type="EMBL" id="GCD12240.1"/>
    </source>
</evidence>
<dbReference type="GO" id="GO:0042601">
    <property type="term" value="C:endospore-forming forespore"/>
    <property type="evidence" value="ECO:0007669"/>
    <property type="project" value="TreeGrafter"/>
</dbReference>
<protein>
    <submittedName>
        <fullName evidence="1">Spore photoproduct lyase</fullName>
    </submittedName>
</protein>
<dbReference type="AlphaFoldDB" id="A0A401URS9"/>